<dbReference type="RefSeq" id="WP_142444128.1">
    <property type="nucleotide sequence ID" value="NZ_SESI01000003.1"/>
</dbReference>
<protein>
    <submittedName>
        <fullName evidence="2">DNA-binding protein</fullName>
    </submittedName>
</protein>
<proteinExistence type="predicted"/>
<dbReference type="Pfam" id="PF26481">
    <property type="entry name" value="DUF8154"/>
    <property type="match status" value="1"/>
</dbReference>
<feature type="domain" description="DUF8154" evidence="1">
    <location>
        <begin position="4"/>
        <end position="168"/>
    </location>
</feature>
<gene>
    <name evidence="2" type="ORF">EWF95_11035</name>
</gene>
<dbReference type="AlphaFoldDB" id="A0A544QLR7"/>
<keyword evidence="2" id="KW-0238">DNA-binding</keyword>
<dbReference type="Proteomes" id="UP000315385">
    <property type="component" value="Unassembled WGS sequence"/>
</dbReference>
<evidence type="ECO:0000313" key="3">
    <source>
        <dbReference type="Proteomes" id="UP000315385"/>
    </source>
</evidence>
<dbReference type="InterPro" id="IPR058467">
    <property type="entry name" value="DUF8154"/>
</dbReference>
<dbReference type="GO" id="GO:0003677">
    <property type="term" value="F:DNA binding"/>
    <property type="evidence" value="ECO:0007669"/>
    <property type="project" value="UniProtKB-KW"/>
</dbReference>
<organism evidence="2 3">
    <name type="scientific">Halonotius roseus</name>
    <dbReference type="NCBI Taxonomy" id="2511997"/>
    <lineage>
        <taxon>Archaea</taxon>
        <taxon>Methanobacteriati</taxon>
        <taxon>Methanobacteriota</taxon>
        <taxon>Stenosarchaea group</taxon>
        <taxon>Halobacteria</taxon>
        <taxon>Halobacteriales</taxon>
        <taxon>Haloferacaceae</taxon>
        <taxon>Halonotius</taxon>
    </lineage>
</organism>
<comment type="caution">
    <text evidence="2">The sequence shown here is derived from an EMBL/GenBank/DDBJ whole genome shotgun (WGS) entry which is preliminary data.</text>
</comment>
<dbReference type="EMBL" id="SESI01000003">
    <property type="protein sequence ID" value="TQQ79539.1"/>
    <property type="molecule type" value="Genomic_DNA"/>
</dbReference>
<dbReference type="OrthoDB" id="342702at2157"/>
<keyword evidence="3" id="KW-1185">Reference proteome</keyword>
<evidence type="ECO:0000259" key="1">
    <source>
        <dbReference type="Pfam" id="PF26481"/>
    </source>
</evidence>
<evidence type="ECO:0000313" key="2">
    <source>
        <dbReference type="EMBL" id="TQQ79539.1"/>
    </source>
</evidence>
<sequence length="171" mass="19470">MADEPTRLTEALARTEDAFDGQFGRPEYEDGLDPDSHSPAVLQLRKACRLLDACRLLREHDGYHTSVIEMSFAAIERTLEFYALTGSNDTIDDFREGHTRAYDRAADLNVITDSTARRLKQLYRNNRAAAYYRTTVAAAQQATALFELAVELHEYVQHFAQATHECHCDRQ</sequence>
<reference evidence="2 3" key="1">
    <citation type="submission" date="2019-02" db="EMBL/GenBank/DDBJ databases">
        <title>Halonotius sp. a new haloqrchaeon isolated from saline water.</title>
        <authorList>
            <person name="Duran-Viseras A."/>
            <person name="Sanchez-Porro C."/>
            <person name="Ventosa A."/>
        </authorList>
    </citation>
    <scope>NUCLEOTIDE SEQUENCE [LARGE SCALE GENOMIC DNA]</scope>
    <source>
        <strain evidence="2 3">F9-27</strain>
    </source>
</reference>
<accession>A0A544QLR7</accession>
<name>A0A544QLR7_9EURY</name>